<feature type="region of interest" description="Disordered" evidence="1">
    <location>
        <begin position="151"/>
        <end position="171"/>
    </location>
</feature>
<evidence type="ECO:0000313" key="3">
    <source>
        <dbReference type="EMBL" id="KXS11877.1"/>
    </source>
</evidence>
<keyword evidence="2" id="KW-0812">Transmembrane</keyword>
<proteinExistence type="predicted"/>
<dbReference type="Proteomes" id="UP000070544">
    <property type="component" value="Unassembled WGS sequence"/>
</dbReference>
<sequence>MAPFLSRGFPRFLSSGSVQSLLLIANFGLLLYFIGNSWLFFGSCKSWIEERVTSVEPCPVPGGNVWPRNYPSKCRGVPKIPNVFHIIFPPSTPTGSSQPTQHKFTAWNYFAIKSIVHHAKPDLIFLHHPASHPALRSPWLTLAKRHMTDSVIPDDAESPDRGPPSTRDLLPQNILRRNGGYLVNPSFILMRNLSHLSHHGGIIPQSWDGDEAWFLPTKRDMEGSGNEIGNRFALDWNLLVGMAWDSEFVKEWLRESQNGWWWWRDERTPEERANQLEWSDSPGAKLHRIAMRHTESVKVLRAASFAAVEDQQGVLHAFARAAMEEKGGMHSVLPPAAAGTGPEGKGGFFWKPYLSSNLPSLLGVLVQPPLWSDEQFGLLLEGKAKLASGDNALGAWDQKDLSKTMKEIVGGDLEEVRKLLKGEGLS</sequence>
<keyword evidence="2" id="KW-1133">Transmembrane helix</keyword>
<dbReference type="OrthoDB" id="10564504at2759"/>
<organism evidence="3 4">
    <name type="scientific">Gonapodya prolifera (strain JEL478)</name>
    <name type="common">Monoblepharis prolifera</name>
    <dbReference type="NCBI Taxonomy" id="1344416"/>
    <lineage>
        <taxon>Eukaryota</taxon>
        <taxon>Fungi</taxon>
        <taxon>Fungi incertae sedis</taxon>
        <taxon>Chytridiomycota</taxon>
        <taxon>Chytridiomycota incertae sedis</taxon>
        <taxon>Monoblepharidomycetes</taxon>
        <taxon>Monoblepharidales</taxon>
        <taxon>Gonapodyaceae</taxon>
        <taxon>Gonapodya</taxon>
    </lineage>
</organism>
<dbReference type="EMBL" id="KQ965794">
    <property type="protein sequence ID" value="KXS11877.1"/>
    <property type="molecule type" value="Genomic_DNA"/>
</dbReference>
<keyword evidence="2" id="KW-0472">Membrane</keyword>
<accession>A0A139A4Y6</accession>
<evidence type="ECO:0000256" key="2">
    <source>
        <dbReference type="SAM" id="Phobius"/>
    </source>
</evidence>
<gene>
    <name evidence="3" type="ORF">M427DRAFT_157717</name>
</gene>
<feature type="transmembrane region" description="Helical" evidence="2">
    <location>
        <begin position="21"/>
        <end position="41"/>
    </location>
</feature>
<reference evidence="3 4" key="1">
    <citation type="journal article" date="2015" name="Genome Biol. Evol.">
        <title>Phylogenomic analyses indicate that early fungi evolved digesting cell walls of algal ancestors of land plants.</title>
        <authorList>
            <person name="Chang Y."/>
            <person name="Wang S."/>
            <person name="Sekimoto S."/>
            <person name="Aerts A.L."/>
            <person name="Choi C."/>
            <person name="Clum A."/>
            <person name="LaButti K.M."/>
            <person name="Lindquist E.A."/>
            <person name="Yee Ngan C."/>
            <person name="Ohm R.A."/>
            <person name="Salamov A.A."/>
            <person name="Grigoriev I.V."/>
            <person name="Spatafora J.W."/>
            <person name="Berbee M.L."/>
        </authorList>
    </citation>
    <scope>NUCLEOTIDE SEQUENCE [LARGE SCALE GENOMIC DNA]</scope>
    <source>
        <strain evidence="3 4">JEL478</strain>
    </source>
</reference>
<keyword evidence="4" id="KW-1185">Reference proteome</keyword>
<protein>
    <submittedName>
        <fullName evidence="3">Uncharacterized protein</fullName>
    </submittedName>
</protein>
<name>A0A139A4Y6_GONPJ</name>
<dbReference type="AlphaFoldDB" id="A0A139A4Y6"/>
<evidence type="ECO:0000313" key="4">
    <source>
        <dbReference type="Proteomes" id="UP000070544"/>
    </source>
</evidence>
<evidence type="ECO:0000256" key="1">
    <source>
        <dbReference type="SAM" id="MobiDB-lite"/>
    </source>
</evidence>